<dbReference type="EMBL" id="LYPC01000027">
    <property type="protein sequence ID" value="OCT12042.1"/>
    <property type="molecule type" value="Genomic_DNA"/>
</dbReference>
<dbReference type="InterPro" id="IPR009057">
    <property type="entry name" value="Homeodomain-like_sf"/>
</dbReference>
<protein>
    <recommendedName>
        <fullName evidence="7">Sugar diacid utilization regulator</fullName>
    </recommendedName>
</protein>
<dbReference type="STRING" id="512399.A8709_29760"/>
<comment type="similarity">
    <text evidence="1">Belongs to the CdaR family.</text>
</comment>
<dbReference type="PANTHER" id="PTHR33744">
    <property type="entry name" value="CARBOHYDRATE DIACID REGULATOR"/>
    <property type="match status" value="1"/>
</dbReference>
<evidence type="ECO:0008006" key="7">
    <source>
        <dbReference type="Google" id="ProtNLM"/>
    </source>
</evidence>
<evidence type="ECO:0000313" key="6">
    <source>
        <dbReference type="Proteomes" id="UP000093309"/>
    </source>
</evidence>
<dbReference type="InterPro" id="IPR051448">
    <property type="entry name" value="CdaR-like_regulators"/>
</dbReference>
<dbReference type="AlphaFoldDB" id="A0A1C0ZVA5"/>
<dbReference type="SUPFAM" id="SSF46689">
    <property type="entry name" value="Homeodomain-like"/>
    <property type="match status" value="1"/>
</dbReference>
<name>A0A1C0ZVA5_9BACL</name>
<dbReference type="Pfam" id="PF13556">
    <property type="entry name" value="HTH_30"/>
    <property type="match status" value="1"/>
</dbReference>
<feature type="domain" description="CdaR GGDEF-like" evidence="4">
    <location>
        <begin position="154"/>
        <end position="267"/>
    </location>
</feature>
<accession>A0A1C0ZVA5</accession>
<dbReference type="Pfam" id="PF05651">
    <property type="entry name" value="Diacid_rec"/>
    <property type="match status" value="1"/>
</dbReference>
<feature type="domain" description="Putative sugar diacid recognition" evidence="2">
    <location>
        <begin position="12"/>
        <end position="144"/>
    </location>
</feature>
<reference evidence="6" key="1">
    <citation type="submission" date="2016-05" db="EMBL/GenBank/DDBJ databases">
        <title>Paenibacillus oryzae. sp. nov., isolated from the rice root.</title>
        <authorList>
            <person name="Zhang J."/>
            <person name="Zhang X."/>
        </authorList>
    </citation>
    <scope>NUCLEOTIDE SEQUENCE [LARGE SCALE GENOMIC DNA]</scope>
    <source>
        <strain evidence="6">KCTC13222</strain>
    </source>
</reference>
<evidence type="ECO:0000259" key="2">
    <source>
        <dbReference type="Pfam" id="PF05651"/>
    </source>
</evidence>
<gene>
    <name evidence="5" type="ORF">A8709_29760</name>
</gene>
<dbReference type="Gene3D" id="1.10.10.2840">
    <property type="entry name" value="PucR C-terminal helix-turn-helix domain"/>
    <property type="match status" value="1"/>
</dbReference>
<dbReference type="PANTHER" id="PTHR33744:SF15">
    <property type="entry name" value="CARBOHYDRATE DIACID REGULATOR"/>
    <property type="match status" value="1"/>
</dbReference>
<keyword evidence="6" id="KW-1185">Reference proteome</keyword>
<dbReference type="InterPro" id="IPR025736">
    <property type="entry name" value="PucR_C-HTH_dom"/>
</dbReference>
<dbReference type="InterPro" id="IPR008599">
    <property type="entry name" value="Diacid_rec"/>
</dbReference>
<sequence>MQLCTLEGIALLTSDLAGEIVNETMQRLNRNINMMNASGIIIASGNPSRIGQFHAGAAEAIRTNSIFIVTEGNRQDWSGAQNGINLPVRFHNQVVGAIGITGDPVEVVPFGNLVQMTTELMIRQSQLKLQAEWKQMTADLIVEELVQPTPDFALIEQRLAALPIRLQSPFQVAVITYQEKGHESGSLINRIQNLPDMNGVLVSKYRPQKLLLLFSLASEDKTNQKLHRLAELLEPHAVSLCIGISSPVRELTGIRLAYLEAKLALELREAGSGPVIFFPSVEGKALVHQIPLEHRDRLIGKLLPYWNARTHETLKALFACDLNMAEAIKTLSIHRNTLIYRLEQFKKRSGYDPFRFRDAMLLQFMIWFMESEFGG</sequence>
<dbReference type="Proteomes" id="UP000093309">
    <property type="component" value="Unassembled WGS sequence"/>
</dbReference>
<comment type="caution">
    <text evidence="5">The sequence shown here is derived from an EMBL/GenBank/DDBJ whole genome shotgun (WGS) entry which is preliminary data.</text>
</comment>
<evidence type="ECO:0000256" key="1">
    <source>
        <dbReference type="ARBA" id="ARBA00006754"/>
    </source>
</evidence>
<evidence type="ECO:0000259" key="3">
    <source>
        <dbReference type="Pfam" id="PF13556"/>
    </source>
</evidence>
<feature type="domain" description="PucR C-terminal helix-turn-helix" evidence="3">
    <location>
        <begin position="312"/>
        <end position="365"/>
    </location>
</feature>
<organism evidence="5 6">
    <name type="scientific">Paenibacillus pectinilyticus</name>
    <dbReference type="NCBI Taxonomy" id="512399"/>
    <lineage>
        <taxon>Bacteria</taxon>
        <taxon>Bacillati</taxon>
        <taxon>Bacillota</taxon>
        <taxon>Bacilli</taxon>
        <taxon>Bacillales</taxon>
        <taxon>Paenibacillaceae</taxon>
        <taxon>Paenibacillus</taxon>
    </lineage>
</organism>
<dbReference type="Pfam" id="PF17853">
    <property type="entry name" value="GGDEF_2"/>
    <property type="match status" value="1"/>
</dbReference>
<evidence type="ECO:0000259" key="4">
    <source>
        <dbReference type="Pfam" id="PF17853"/>
    </source>
</evidence>
<evidence type="ECO:0000313" key="5">
    <source>
        <dbReference type="EMBL" id="OCT12042.1"/>
    </source>
</evidence>
<proteinExistence type="inferred from homology"/>
<dbReference type="InterPro" id="IPR042070">
    <property type="entry name" value="PucR_C-HTH_sf"/>
</dbReference>
<dbReference type="InterPro" id="IPR041522">
    <property type="entry name" value="CdaR_GGDEF"/>
</dbReference>